<dbReference type="AlphaFoldDB" id="A0A4Q2JT51"/>
<dbReference type="EMBL" id="SDPL01000013">
    <property type="protein sequence ID" value="RXZ51581.1"/>
    <property type="molecule type" value="Genomic_DNA"/>
</dbReference>
<dbReference type="RefSeq" id="WP_129233184.1">
    <property type="nucleotide sequence ID" value="NZ_SDPL01000013.1"/>
</dbReference>
<protein>
    <recommendedName>
        <fullName evidence="5">Lipoprotein</fullName>
    </recommendedName>
</protein>
<evidence type="ECO:0000256" key="1">
    <source>
        <dbReference type="SAM" id="MobiDB-lite"/>
    </source>
</evidence>
<gene>
    <name evidence="3" type="ORF">ESO86_01775</name>
</gene>
<keyword evidence="2" id="KW-0732">Signal</keyword>
<feature type="chain" id="PRO_5038620001" description="Lipoprotein" evidence="2">
    <location>
        <begin position="25"/>
        <end position="150"/>
    </location>
</feature>
<sequence length="150" mass="14972">MRATDTGIAVLIGAACLATLSACGASGVDGEPTPSTEGTGPTASPDPTSASTSAPAVTPLLTHVEWNEPSGEVIASGLVDGSLDDAVDCAFEFSLAGSTVTRTTAPQPGPSSLDCGSVYVTGDELGPGLWSVSLRYLDVRSDSTTVEVPE</sequence>
<evidence type="ECO:0000256" key="2">
    <source>
        <dbReference type="SAM" id="SignalP"/>
    </source>
</evidence>
<reference evidence="3 4" key="1">
    <citation type="submission" date="2019-01" db="EMBL/GenBank/DDBJ databases">
        <authorList>
            <person name="Li J."/>
        </authorList>
    </citation>
    <scope>NUCLEOTIDE SEQUENCE [LARGE SCALE GENOMIC DNA]</scope>
    <source>
        <strain evidence="3 4">CGMCC 4.7180</strain>
    </source>
</reference>
<evidence type="ECO:0008006" key="5">
    <source>
        <dbReference type="Google" id="ProtNLM"/>
    </source>
</evidence>
<feature type="region of interest" description="Disordered" evidence="1">
    <location>
        <begin position="26"/>
        <end position="58"/>
    </location>
</feature>
<feature type="signal peptide" evidence="2">
    <location>
        <begin position="1"/>
        <end position="24"/>
    </location>
</feature>
<comment type="caution">
    <text evidence="3">The sequence shown here is derived from an EMBL/GenBank/DDBJ whole genome shotgun (WGS) entry which is preliminary data.</text>
</comment>
<evidence type="ECO:0000313" key="3">
    <source>
        <dbReference type="EMBL" id="RXZ51581.1"/>
    </source>
</evidence>
<dbReference type="PROSITE" id="PS51257">
    <property type="entry name" value="PROKAR_LIPOPROTEIN"/>
    <property type="match status" value="1"/>
</dbReference>
<proteinExistence type="predicted"/>
<feature type="compositionally biased region" description="Low complexity" evidence="1">
    <location>
        <begin position="30"/>
        <end position="58"/>
    </location>
</feature>
<organism evidence="3 4">
    <name type="scientific">Agromyces binzhouensis</name>
    <dbReference type="NCBI Taxonomy" id="1817495"/>
    <lineage>
        <taxon>Bacteria</taxon>
        <taxon>Bacillati</taxon>
        <taxon>Actinomycetota</taxon>
        <taxon>Actinomycetes</taxon>
        <taxon>Micrococcales</taxon>
        <taxon>Microbacteriaceae</taxon>
        <taxon>Agromyces</taxon>
    </lineage>
</organism>
<evidence type="ECO:0000313" key="4">
    <source>
        <dbReference type="Proteomes" id="UP000292881"/>
    </source>
</evidence>
<name>A0A4Q2JT51_9MICO</name>
<keyword evidence="4" id="KW-1185">Reference proteome</keyword>
<dbReference type="OrthoDB" id="4981587at2"/>
<dbReference type="Proteomes" id="UP000292881">
    <property type="component" value="Unassembled WGS sequence"/>
</dbReference>
<accession>A0A4Q2JT51</accession>